<dbReference type="InterPro" id="IPR009003">
    <property type="entry name" value="Peptidase_S1_PA"/>
</dbReference>
<feature type="domain" description="Peptidase S1" evidence="7">
    <location>
        <begin position="79"/>
        <end position="327"/>
    </location>
</feature>
<dbReference type="PRINTS" id="PR00839">
    <property type="entry name" value="V8PROTEASE"/>
</dbReference>
<name>A6P0S8_9FIRM</name>
<reference evidence="8 9" key="1">
    <citation type="submission" date="2007-04" db="EMBL/GenBank/DDBJ databases">
        <authorList>
            <person name="Fulton L."/>
            <person name="Clifton S."/>
            <person name="Fulton B."/>
            <person name="Xu J."/>
            <person name="Minx P."/>
            <person name="Pepin K.H."/>
            <person name="Johnson M."/>
            <person name="Thiruvilangam P."/>
            <person name="Bhonagiri V."/>
            <person name="Nash W.E."/>
            <person name="Mardis E.R."/>
            <person name="Wilson R.K."/>
        </authorList>
    </citation>
    <scope>NUCLEOTIDE SEQUENCE [LARGE SCALE GENOMIC DNA]</scope>
    <source>
        <strain evidence="8 9">ATCC 29799</strain>
    </source>
</reference>
<evidence type="ECO:0000313" key="8">
    <source>
        <dbReference type="EMBL" id="EDM98066.1"/>
    </source>
</evidence>
<dbReference type="PANTHER" id="PTHR15462:SF8">
    <property type="entry name" value="SERINE PROTEASE"/>
    <property type="match status" value="1"/>
</dbReference>
<keyword evidence="5 6" id="KW-0720">Serine protease</keyword>
<dbReference type="InterPro" id="IPR043504">
    <property type="entry name" value="Peptidase_S1_PA_chymotrypsin"/>
</dbReference>
<evidence type="ECO:0000256" key="2">
    <source>
        <dbReference type="ARBA" id="ARBA00022670"/>
    </source>
</evidence>
<dbReference type="Proteomes" id="UP000003639">
    <property type="component" value="Unassembled WGS sequence"/>
</dbReference>
<dbReference type="OrthoDB" id="1855925at2"/>
<dbReference type="RefSeq" id="WP_006574571.1">
    <property type="nucleotide sequence ID" value="NZ_AAXG02000044.1"/>
</dbReference>
<evidence type="ECO:0000256" key="3">
    <source>
        <dbReference type="ARBA" id="ARBA00022729"/>
    </source>
</evidence>
<dbReference type="GO" id="GO:0004252">
    <property type="term" value="F:serine-type endopeptidase activity"/>
    <property type="evidence" value="ECO:0007669"/>
    <property type="project" value="InterPro"/>
</dbReference>
<protein>
    <recommendedName>
        <fullName evidence="6">Serine protease</fullName>
        <ecNumber evidence="6">3.4.21.-</ecNumber>
    </recommendedName>
</protein>
<dbReference type="GO" id="GO:0006508">
    <property type="term" value="P:proteolysis"/>
    <property type="evidence" value="ECO:0007669"/>
    <property type="project" value="UniProtKB-KW"/>
</dbReference>
<evidence type="ECO:0000256" key="1">
    <source>
        <dbReference type="ARBA" id="ARBA00008764"/>
    </source>
</evidence>
<evidence type="ECO:0000256" key="5">
    <source>
        <dbReference type="ARBA" id="ARBA00022825"/>
    </source>
</evidence>
<dbReference type="InterPro" id="IPR008256">
    <property type="entry name" value="Peptidase_S1B"/>
</dbReference>
<evidence type="ECO:0000256" key="6">
    <source>
        <dbReference type="RuleBase" id="RU004296"/>
    </source>
</evidence>
<keyword evidence="9" id="KW-1185">Reference proteome</keyword>
<organism evidence="8 9">
    <name type="scientific">Pseudoflavonifractor capillosus ATCC 29799</name>
    <dbReference type="NCBI Taxonomy" id="411467"/>
    <lineage>
        <taxon>Bacteria</taxon>
        <taxon>Bacillati</taxon>
        <taxon>Bacillota</taxon>
        <taxon>Clostridia</taxon>
        <taxon>Eubacteriales</taxon>
        <taxon>Oscillospiraceae</taxon>
        <taxon>Pseudoflavonifractor</taxon>
    </lineage>
</organism>
<dbReference type="PANTHER" id="PTHR15462">
    <property type="entry name" value="SERINE PROTEASE"/>
    <property type="match status" value="1"/>
</dbReference>
<gene>
    <name evidence="8" type="ORF">BACCAP_04094</name>
</gene>
<comment type="caution">
    <text evidence="8">The sequence shown here is derived from an EMBL/GenBank/DDBJ whole genome shotgun (WGS) entry which is preliminary data.</text>
</comment>
<dbReference type="SUPFAM" id="SSF50494">
    <property type="entry name" value="Trypsin-like serine proteases"/>
    <property type="match status" value="1"/>
</dbReference>
<dbReference type="EMBL" id="AAXG02000044">
    <property type="protein sequence ID" value="EDM98066.1"/>
    <property type="molecule type" value="Genomic_DNA"/>
</dbReference>
<evidence type="ECO:0000259" key="7">
    <source>
        <dbReference type="PROSITE" id="PS50240"/>
    </source>
</evidence>
<dbReference type="AlphaFoldDB" id="A6P0S8"/>
<dbReference type="eggNOG" id="COG3591">
    <property type="taxonomic scope" value="Bacteria"/>
</dbReference>
<comment type="similarity">
    <text evidence="1 6">Belongs to the peptidase S1B family.</text>
</comment>
<keyword evidence="3" id="KW-0732">Signal</keyword>
<dbReference type="EC" id="3.4.21.-" evidence="6"/>
<keyword evidence="4 6" id="KW-0378">Hydrolase</keyword>
<dbReference type="InterPro" id="IPR001254">
    <property type="entry name" value="Trypsin_dom"/>
</dbReference>
<dbReference type="PROSITE" id="PS50240">
    <property type="entry name" value="TRYPSIN_DOM"/>
    <property type="match status" value="1"/>
</dbReference>
<evidence type="ECO:0000313" key="9">
    <source>
        <dbReference type="Proteomes" id="UP000003639"/>
    </source>
</evidence>
<sequence>MSMTSYAVATDASAFVDNQASIVESSDYVRYDFESGATSYHSFSEVPNAIGDADYAISPGYFPNGTEYNDGNLASPAAIVGSADNRVHITNTTVGPYCNTVYIYAQYTHNGVSYRGIGSGFVIGPSAVATAAHCVYHATYGIADSIYIVPAKNGTLEPYGRETIDDPVIGENVIISTDYLQSGSSADDWAVIELDSQVGNQTGWLGIRWQSASYNNTYVYNTGYPAEVTGYEQDDVDRDMFLGTGYVRYSAAKYLCGDWDATGGNSGGPVYIYNSDTGYTLIGILTAGSGTDTDFNDYGLGDGEAYTYATRITQDIYNLFVSYRPTS</sequence>
<dbReference type="InterPro" id="IPR050966">
    <property type="entry name" value="Glutamyl_endopeptidase"/>
</dbReference>
<dbReference type="Pfam" id="PF00089">
    <property type="entry name" value="Trypsin"/>
    <property type="match status" value="1"/>
</dbReference>
<reference evidence="8 9" key="2">
    <citation type="submission" date="2007-06" db="EMBL/GenBank/DDBJ databases">
        <title>Draft genome sequence of Pseudoflavonifractor capillosus ATCC 29799.</title>
        <authorList>
            <person name="Sudarsanam P."/>
            <person name="Ley R."/>
            <person name="Guruge J."/>
            <person name="Turnbaugh P.J."/>
            <person name="Mahowald M."/>
            <person name="Liep D."/>
            <person name="Gordon J."/>
        </authorList>
    </citation>
    <scope>NUCLEOTIDE SEQUENCE [LARGE SCALE GENOMIC DNA]</scope>
    <source>
        <strain evidence="8 9">ATCC 29799</strain>
    </source>
</reference>
<keyword evidence="2 6" id="KW-0645">Protease</keyword>
<dbReference type="Gene3D" id="2.40.10.10">
    <property type="entry name" value="Trypsin-like serine proteases"/>
    <property type="match status" value="2"/>
</dbReference>
<proteinExistence type="inferred from homology"/>
<dbReference type="STRING" id="411467.BACCAP_04094"/>
<evidence type="ECO:0000256" key="4">
    <source>
        <dbReference type="ARBA" id="ARBA00022801"/>
    </source>
</evidence>
<accession>A6P0S8</accession>